<dbReference type="AlphaFoldDB" id="A0A3B0CLQ3"/>
<dbReference type="Proteomes" id="UP000282311">
    <property type="component" value="Unassembled WGS sequence"/>
</dbReference>
<organism evidence="2 3">
    <name type="scientific">Paenibacillus ginsengarvi</name>
    <dbReference type="NCBI Taxonomy" id="400777"/>
    <lineage>
        <taxon>Bacteria</taxon>
        <taxon>Bacillati</taxon>
        <taxon>Bacillota</taxon>
        <taxon>Bacilli</taxon>
        <taxon>Bacillales</taxon>
        <taxon>Paenibacillaceae</taxon>
        <taxon>Paenibacillus</taxon>
    </lineage>
</organism>
<protein>
    <submittedName>
        <fullName evidence="2">Uncharacterized protein</fullName>
    </submittedName>
</protein>
<feature type="transmembrane region" description="Helical" evidence="1">
    <location>
        <begin position="12"/>
        <end position="30"/>
    </location>
</feature>
<evidence type="ECO:0000256" key="1">
    <source>
        <dbReference type="SAM" id="Phobius"/>
    </source>
</evidence>
<dbReference type="Pfam" id="PF18952">
    <property type="entry name" value="DUF5696"/>
    <property type="match status" value="1"/>
</dbReference>
<keyword evidence="1" id="KW-0472">Membrane</keyword>
<keyword evidence="3" id="KW-1185">Reference proteome</keyword>
<gene>
    <name evidence="2" type="ORF">D7M11_10435</name>
</gene>
<reference evidence="2 3" key="1">
    <citation type="journal article" date="2007" name="Int. J. Syst. Evol. Microbiol.">
        <title>Paenibacillus ginsengarvi sp. nov., isolated from soil from ginseng cultivation.</title>
        <authorList>
            <person name="Yoon M.H."/>
            <person name="Ten L.N."/>
            <person name="Im W.T."/>
        </authorList>
    </citation>
    <scope>NUCLEOTIDE SEQUENCE [LARGE SCALE GENOMIC DNA]</scope>
    <source>
        <strain evidence="2 3">KCTC 13059</strain>
    </source>
</reference>
<dbReference type="RefSeq" id="WP_120747142.1">
    <property type="nucleotide sequence ID" value="NZ_RBAH01000006.1"/>
</dbReference>
<name>A0A3B0CLQ3_9BACL</name>
<evidence type="ECO:0000313" key="3">
    <source>
        <dbReference type="Proteomes" id="UP000282311"/>
    </source>
</evidence>
<evidence type="ECO:0000313" key="2">
    <source>
        <dbReference type="EMBL" id="RKN84936.1"/>
    </source>
</evidence>
<proteinExistence type="predicted"/>
<accession>A0A3B0CLQ3</accession>
<sequence length="757" mass="85068">MKKLLKRVPIKVWVWSVLIIALLLFVITRLDISSLDRGTAAAAQQANVGALKVEKGLKELPQEEDFKTVAQNGQLELKLDAKTGHFNVTDKRNGNVWRSYPEPEDWLTETQEGSWRNHLRSPVMLRYIDLTGKVTQPKETNLLEEQGKIIDVSNIDGGFKLTFDMPSKQFTIPIEVKLEGDSVVTKIIDSGVKEGSLSLIWIRLYPFFGAAHSNGQEGYLFIPDGSGALIPYSQHNTNVNRIYQEPVYGTDASFKANDEPQSRSPIQIPVFGAKSGDKGFLTVIEDGAELSDVVASPSGVFSNYNWITAQQNYRSTYRQVTNEQKGRFFTTYNKTDRFSGNRAVRYIMLDKPKANYVGMAERYRQYLMDAQKMQVVKPKNSSKLPMAINIVGAERQNGLITDAYLKATTTADAMKIVQRLYGAGIDNMTVNYMGWAEGGYSDLGAPLPVDSRLGGAKGMKQFVQFAHTYDIPVYLDTNYMFNNLSAASFNRRVNGLRDLGGTVLKKNQTIVSLGYLDKVFDKDIPYFKSLGVDGVSLGTIGFNPEGLGRTVNSDFNTNFPVSREDARKKQQELIQRFKDASLDVRGSKSSSFSFPYLSTIDKLIDDYSYDSFSETSIPFVQIALHGLVNYTSQYINERQEYQKQFLRDLEYGSSPSFIFIADNAEDFKNADELHLYSPDYRGWETEAVQQYQKMNEALGDVQNQFIVNHRTLATDVKETTYANGKRIIVNYGNTTYSSGGVTVRPLDYQIVKGGTTR</sequence>
<keyword evidence="1" id="KW-0812">Transmembrane</keyword>
<dbReference type="InterPro" id="IPR043751">
    <property type="entry name" value="DUF5696"/>
</dbReference>
<dbReference type="OrthoDB" id="9793135at2"/>
<comment type="caution">
    <text evidence="2">The sequence shown here is derived from an EMBL/GenBank/DDBJ whole genome shotgun (WGS) entry which is preliminary data.</text>
</comment>
<dbReference type="EMBL" id="RBAH01000006">
    <property type="protein sequence ID" value="RKN84936.1"/>
    <property type="molecule type" value="Genomic_DNA"/>
</dbReference>
<keyword evidence="1" id="KW-1133">Transmembrane helix</keyword>